<dbReference type="Gene3D" id="3.80.10.10">
    <property type="entry name" value="Ribonuclease Inhibitor"/>
    <property type="match status" value="1"/>
</dbReference>
<feature type="domain" description="FBD" evidence="1">
    <location>
        <begin position="326"/>
        <end position="397"/>
    </location>
</feature>
<comment type="caution">
    <text evidence="2">The sequence shown here is derived from an EMBL/GenBank/DDBJ whole genome shotgun (WGS) entry which is preliminary data.</text>
</comment>
<name>A0AAD8NKZ4_TARER</name>
<evidence type="ECO:0000313" key="2">
    <source>
        <dbReference type="EMBL" id="KAK1412156.1"/>
    </source>
</evidence>
<sequence length="406" mass="46719">MPTKPAIRTSVLSKRWRYSWMFLKNLDFGDIHTIPSLDSLTKIVDQVLMSCEPSHVQLFRLHFPLICARKSSVSVWIDQLVRLNICELDLRVHRLQLPLSLFTCKTLTTLTLRQSGYDIYNVWEFQCPVNLPCLKTLDIGVFADPFVNAFKLVSGCPVLESLSLEITWRGDERDYVFNIPTLKRLKLTWVKAVTLIHKVVLNVPNLEYLFVGGVLCSVFVMEDVSSLVEACVSFREIRFYHLWFELLNGIHRVKSLSAQNLSSLIDFKFLSASPLPIFPNMKHLELGSFRDRELITQFIESSPELKQLCIAKPSGSHWTEPKLVPACMLTNLTTIKFSNYKFTTCDIELLEYILGNAKVLKTLTITLENLTIEEEMWLCAQLFKFPKASRFCAIHFRGNWSHSNTS</sequence>
<dbReference type="InterPro" id="IPR032675">
    <property type="entry name" value="LRR_dom_sf"/>
</dbReference>
<dbReference type="EMBL" id="JAUHHV010000009">
    <property type="protein sequence ID" value="KAK1412156.1"/>
    <property type="molecule type" value="Genomic_DNA"/>
</dbReference>
<reference evidence="2" key="1">
    <citation type="journal article" date="2023" name="bioRxiv">
        <title>Improved chromosome-level genome assembly for marigold (Tagetes erecta).</title>
        <authorList>
            <person name="Jiang F."/>
            <person name="Yuan L."/>
            <person name="Wang S."/>
            <person name="Wang H."/>
            <person name="Xu D."/>
            <person name="Wang A."/>
            <person name="Fan W."/>
        </authorList>
    </citation>
    <scope>NUCLEOTIDE SEQUENCE</scope>
    <source>
        <strain evidence="2">WSJ</strain>
        <tissue evidence="2">Leaf</tissue>
    </source>
</reference>
<gene>
    <name evidence="2" type="ORF">QVD17_33169</name>
</gene>
<dbReference type="Proteomes" id="UP001229421">
    <property type="component" value="Unassembled WGS sequence"/>
</dbReference>
<organism evidence="2 3">
    <name type="scientific">Tagetes erecta</name>
    <name type="common">African marigold</name>
    <dbReference type="NCBI Taxonomy" id="13708"/>
    <lineage>
        <taxon>Eukaryota</taxon>
        <taxon>Viridiplantae</taxon>
        <taxon>Streptophyta</taxon>
        <taxon>Embryophyta</taxon>
        <taxon>Tracheophyta</taxon>
        <taxon>Spermatophyta</taxon>
        <taxon>Magnoliopsida</taxon>
        <taxon>eudicotyledons</taxon>
        <taxon>Gunneridae</taxon>
        <taxon>Pentapetalae</taxon>
        <taxon>asterids</taxon>
        <taxon>campanulids</taxon>
        <taxon>Asterales</taxon>
        <taxon>Asteraceae</taxon>
        <taxon>Asteroideae</taxon>
        <taxon>Heliantheae alliance</taxon>
        <taxon>Tageteae</taxon>
        <taxon>Tagetes</taxon>
    </lineage>
</organism>
<accession>A0AAD8NKZ4</accession>
<dbReference type="SMART" id="SM00579">
    <property type="entry name" value="FBD"/>
    <property type="match status" value="1"/>
</dbReference>
<dbReference type="PANTHER" id="PTHR31900">
    <property type="entry name" value="F-BOX/RNI SUPERFAMILY PROTEIN-RELATED"/>
    <property type="match status" value="1"/>
</dbReference>
<dbReference type="PANTHER" id="PTHR31900:SF31">
    <property type="entry name" value="F-BOX_LRR-REPEAT PROTEIN 13-LIKE"/>
    <property type="match status" value="1"/>
</dbReference>
<dbReference type="Pfam" id="PF24758">
    <property type="entry name" value="LRR_At5g56370"/>
    <property type="match status" value="1"/>
</dbReference>
<dbReference type="Pfam" id="PF08387">
    <property type="entry name" value="FBD"/>
    <property type="match status" value="1"/>
</dbReference>
<dbReference type="InterPro" id="IPR006566">
    <property type="entry name" value="FBD"/>
</dbReference>
<dbReference type="AlphaFoldDB" id="A0AAD8NKZ4"/>
<dbReference type="SUPFAM" id="SSF52047">
    <property type="entry name" value="RNI-like"/>
    <property type="match status" value="1"/>
</dbReference>
<protein>
    <recommendedName>
        <fullName evidence="1">FBD domain-containing protein</fullName>
    </recommendedName>
</protein>
<evidence type="ECO:0000259" key="1">
    <source>
        <dbReference type="SMART" id="SM00579"/>
    </source>
</evidence>
<dbReference type="InterPro" id="IPR050232">
    <property type="entry name" value="FBL13/AtMIF1-like"/>
</dbReference>
<keyword evidence="3" id="KW-1185">Reference proteome</keyword>
<evidence type="ECO:0000313" key="3">
    <source>
        <dbReference type="Proteomes" id="UP001229421"/>
    </source>
</evidence>
<dbReference type="InterPro" id="IPR055411">
    <property type="entry name" value="LRR_FXL15/At3g58940/PEG3-like"/>
</dbReference>
<proteinExistence type="predicted"/>